<proteinExistence type="predicted"/>
<reference evidence="1" key="1">
    <citation type="submission" date="2021-01" db="EMBL/GenBank/DDBJ databases">
        <title>Phytophthora aleatoria, a newly-described species from Pinus radiata is distinct from Phytophthora cactorum isolates based on comparative genomics.</title>
        <authorList>
            <person name="Mcdougal R."/>
            <person name="Panda P."/>
            <person name="Williams N."/>
            <person name="Studholme D.J."/>
        </authorList>
    </citation>
    <scope>NUCLEOTIDE SEQUENCE</scope>
    <source>
        <strain evidence="1">NZFS 4037</strain>
    </source>
</reference>
<sequence length="63" mass="6882">MVVRVSFHVADNRNVHYREMFLRAGDAASVPVVECHRTQCGGCGHGYENECDGDCGCDHEAVA</sequence>
<evidence type="ECO:0000313" key="2">
    <source>
        <dbReference type="Proteomes" id="UP000709295"/>
    </source>
</evidence>
<dbReference type="Proteomes" id="UP000709295">
    <property type="component" value="Unassembled WGS sequence"/>
</dbReference>
<organism evidence="1 2">
    <name type="scientific">Phytophthora aleatoria</name>
    <dbReference type="NCBI Taxonomy" id="2496075"/>
    <lineage>
        <taxon>Eukaryota</taxon>
        <taxon>Sar</taxon>
        <taxon>Stramenopiles</taxon>
        <taxon>Oomycota</taxon>
        <taxon>Peronosporomycetes</taxon>
        <taxon>Peronosporales</taxon>
        <taxon>Peronosporaceae</taxon>
        <taxon>Phytophthora</taxon>
    </lineage>
</organism>
<dbReference type="EMBL" id="JAENGY010000684">
    <property type="protein sequence ID" value="KAG6958189.1"/>
    <property type="molecule type" value="Genomic_DNA"/>
</dbReference>
<keyword evidence="2" id="KW-1185">Reference proteome</keyword>
<name>A0A8J5IEF3_9STRA</name>
<evidence type="ECO:0000313" key="1">
    <source>
        <dbReference type="EMBL" id="KAG6958189.1"/>
    </source>
</evidence>
<dbReference type="AlphaFoldDB" id="A0A8J5IEF3"/>
<accession>A0A8J5IEF3</accession>
<gene>
    <name evidence="1" type="ORF">JG688_00010629</name>
</gene>
<comment type="caution">
    <text evidence="1">The sequence shown here is derived from an EMBL/GenBank/DDBJ whole genome shotgun (WGS) entry which is preliminary data.</text>
</comment>
<protein>
    <submittedName>
        <fullName evidence="1">Uncharacterized protein</fullName>
    </submittedName>
</protein>